<evidence type="ECO:0000313" key="1">
    <source>
        <dbReference type="EMBL" id="SJN15052.1"/>
    </source>
</evidence>
<sequence length="45" mass="5054">MTQVTINNATRADYPALLEVWEASVRATHHFLAEGDLLLLACERI</sequence>
<accession>A0A1R4I5H1</accession>
<evidence type="ECO:0000313" key="2">
    <source>
        <dbReference type="Proteomes" id="UP000196331"/>
    </source>
</evidence>
<protein>
    <recommendedName>
        <fullName evidence="3">GNAT family N-acetyltransferase</fullName>
    </recommendedName>
</protein>
<proteinExistence type="predicted"/>
<gene>
    <name evidence="1" type="ORF">CZ787_18225</name>
</gene>
<evidence type="ECO:0008006" key="3">
    <source>
        <dbReference type="Google" id="ProtNLM"/>
    </source>
</evidence>
<reference evidence="1 2" key="1">
    <citation type="submission" date="2017-02" db="EMBL/GenBank/DDBJ databases">
        <authorList>
            <person name="Dridi B."/>
        </authorList>
    </citation>
    <scope>NUCLEOTIDE SEQUENCE [LARGE SCALE GENOMIC DNA]</scope>
    <source>
        <strain evidence="1 2">JB380</strain>
    </source>
</reference>
<dbReference type="EMBL" id="FUKM01000061">
    <property type="protein sequence ID" value="SJN15052.1"/>
    <property type="molecule type" value="Genomic_DNA"/>
</dbReference>
<dbReference type="Proteomes" id="UP000196331">
    <property type="component" value="Unassembled WGS sequence"/>
</dbReference>
<name>A0A1R4I5H1_9GAMM</name>
<comment type="caution">
    <text evidence="1">The sequence shown here is derived from an EMBL/GenBank/DDBJ whole genome shotgun (WGS) entry which is preliminary data.</text>
</comment>
<dbReference type="AlphaFoldDB" id="A0A1R4I5H1"/>
<organism evidence="1 2">
    <name type="scientific">Halomonas citrativorans</name>
    <dbReference type="NCBI Taxonomy" id="2742612"/>
    <lineage>
        <taxon>Bacteria</taxon>
        <taxon>Pseudomonadati</taxon>
        <taxon>Pseudomonadota</taxon>
        <taxon>Gammaproteobacteria</taxon>
        <taxon>Oceanospirillales</taxon>
        <taxon>Halomonadaceae</taxon>
        <taxon>Halomonas</taxon>
    </lineage>
</organism>